<comment type="caution">
    <text evidence="1">The sequence shown here is derived from an EMBL/GenBank/DDBJ whole genome shotgun (WGS) entry which is preliminary data.</text>
</comment>
<dbReference type="PANTHER" id="PTHR43434:SF25">
    <property type="entry name" value="PHOSPHOGLYCOLATE PHOSPHATASE"/>
    <property type="match status" value="1"/>
</dbReference>
<dbReference type="SUPFAM" id="SSF56784">
    <property type="entry name" value="HAD-like"/>
    <property type="match status" value="1"/>
</dbReference>
<reference evidence="1 2" key="1">
    <citation type="submission" date="2018-11" db="EMBL/GenBank/DDBJ databases">
        <title>Genomes From Bacteria Associated with the Canine Oral Cavity: a Test Case for Automated Genome-Based Taxonomic Assignment.</title>
        <authorList>
            <person name="Coil D.A."/>
            <person name="Jospin G."/>
            <person name="Darling A.E."/>
            <person name="Wallis C."/>
            <person name="Davis I.J."/>
            <person name="Harris S."/>
            <person name="Eisen J.A."/>
            <person name="Holcombe L.J."/>
            <person name="O'Flynn C."/>
        </authorList>
    </citation>
    <scope>NUCLEOTIDE SEQUENCE [LARGE SCALE GENOMIC DNA]</scope>
    <source>
        <strain evidence="1 2">OH5050</strain>
    </source>
</reference>
<dbReference type="PANTHER" id="PTHR43434">
    <property type="entry name" value="PHOSPHOGLYCOLATE PHOSPHATASE"/>
    <property type="match status" value="1"/>
</dbReference>
<sequence length="208" mass="22384">MRHIIWDMGGTLIDTYPGVVRALCRAAYGDLAPAHLRQTSALTRISIAHAIEELSTLRGVPRAALEQAHEDLKTQWRTRPAPVMDGARELMARVWERGGLNLVATHRDRESATMLVTIHGLDPDDMVCAPDGVERKPSPAMNLLLAQRHGLDPAEVLCVGDRPIDAVAASRAAMAPALLVSPGTILTLEGAADGTLVVASLRDLIPLF</sequence>
<accession>A0A3P1V0L2</accession>
<dbReference type="InterPro" id="IPR036412">
    <property type="entry name" value="HAD-like_sf"/>
</dbReference>
<dbReference type="GO" id="GO:0005829">
    <property type="term" value="C:cytosol"/>
    <property type="evidence" value="ECO:0007669"/>
    <property type="project" value="TreeGrafter"/>
</dbReference>
<dbReference type="Gene3D" id="1.10.150.240">
    <property type="entry name" value="Putative phosphatase, domain 2"/>
    <property type="match status" value="1"/>
</dbReference>
<proteinExistence type="predicted"/>
<dbReference type="SFLD" id="SFLDG01129">
    <property type="entry name" value="C1.5:_HAD__Beta-PGM__Phosphata"/>
    <property type="match status" value="1"/>
</dbReference>
<evidence type="ECO:0000313" key="1">
    <source>
        <dbReference type="EMBL" id="RRD27237.1"/>
    </source>
</evidence>
<dbReference type="Gene3D" id="3.40.50.1000">
    <property type="entry name" value="HAD superfamily/HAD-like"/>
    <property type="match status" value="1"/>
</dbReference>
<dbReference type="RefSeq" id="WP_124934312.1">
    <property type="nucleotide sequence ID" value="NZ_RQZC01000019.1"/>
</dbReference>
<dbReference type="GO" id="GO:0008967">
    <property type="term" value="F:phosphoglycolate phosphatase activity"/>
    <property type="evidence" value="ECO:0007669"/>
    <property type="project" value="TreeGrafter"/>
</dbReference>
<dbReference type="SFLD" id="SFLDS00003">
    <property type="entry name" value="Haloacid_Dehalogenase"/>
    <property type="match status" value="1"/>
</dbReference>
<dbReference type="InterPro" id="IPR023198">
    <property type="entry name" value="PGP-like_dom2"/>
</dbReference>
<keyword evidence="1" id="KW-0378">Hydrolase</keyword>
<dbReference type="InterPro" id="IPR023214">
    <property type="entry name" value="HAD_sf"/>
</dbReference>
<dbReference type="OrthoDB" id="9807630at2"/>
<name>A0A3P1V0L2_9ACTO</name>
<dbReference type="Pfam" id="PF00702">
    <property type="entry name" value="Hydrolase"/>
    <property type="match status" value="1"/>
</dbReference>
<dbReference type="AlphaFoldDB" id="A0A3P1V0L2"/>
<keyword evidence="2" id="KW-1185">Reference proteome</keyword>
<organism evidence="1 2">
    <name type="scientific">Actinomyces bowdenii</name>
    <dbReference type="NCBI Taxonomy" id="131109"/>
    <lineage>
        <taxon>Bacteria</taxon>
        <taxon>Bacillati</taxon>
        <taxon>Actinomycetota</taxon>
        <taxon>Actinomycetes</taxon>
        <taxon>Actinomycetales</taxon>
        <taxon>Actinomycetaceae</taxon>
        <taxon>Actinomyces</taxon>
    </lineage>
</organism>
<gene>
    <name evidence="1" type="ORF">EII10_09730</name>
</gene>
<dbReference type="InterPro" id="IPR050155">
    <property type="entry name" value="HAD-like_hydrolase_sf"/>
</dbReference>
<dbReference type="EMBL" id="RQZC01000019">
    <property type="protein sequence ID" value="RRD27237.1"/>
    <property type="molecule type" value="Genomic_DNA"/>
</dbReference>
<evidence type="ECO:0000313" key="2">
    <source>
        <dbReference type="Proteomes" id="UP000271272"/>
    </source>
</evidence>
<dbReference type="Proteomes" id="UP000271272">
    <property type="component" value="Unassembled WGS sequence"/>
</dbReference>
<dbReference type="GO" id="GO:0006281">
    <property type="term" value="P:DNA repair"/>
    <property type="evidence" value="ECO:0007669"/>
    <property type="project" value="TreeGrafter"/>
</dbReference>
<protein>
    <submittedName>
        <fullName evidence="1">HAD family hydrolase</fullName>
    </submittedName>
</protein>